<sequence>MGRFDTLAGMASASPPLVRLLDPSLTSGEADRAAVRSCREGTLPHNLDMLNSAIAASAARMVAGQLLTSADLRGDEQDLSKLVGLKAVAEMVMQHGCVLYHEAAERFVHRRHTFFSDLNAALDADGVDEDVRYQSPAWRTARAGNELLARLPLVRVPLNTFGSAGGSQQSLLLPIIPALSDAELLEHIELVKELREAREGAQQRGAPFDAAKYKLLIGALPPNVRAPVEFMIVKAAGDEAARELGISVSAADMRRFDNACADGGPLVREMREAEISLIADLSKRANVTQADIARVCSPRALLARYRRSVQRQHTLRDERLVTKQRFETNCPEVLDLLRAAVAANTEVSYKARGDTPIDALIVQKEELRGAGGQAARFRRFLNLALAKRGLGSFIKADSLVQRLASVAGIISAGVLHIKDAGKIGTMWCSKGTQVAKLGNYFYPALCRYLGCDQMKLLKPNSDHNTRMAGNHTQWTLVESRAMQWSHSTGGDHLSKIGCEAVLLHSVREGHCTGLPDNFELSDYIASYDPAKYFKPALPQKALAHMYVHLNKRSPESAWRDFADLSEFIVRFPHRFLTPVGRFMVPLLILTRDNAHGVSTLATRYCAIVFAKLHGLYYLNVISEEAGQSRRLAHEGVCGAASRGLTGLSFDLPINAPDQADEATTRWAEDDLQAQVVSKFPVTYKTGDAEDGLVSGEVPRSTLLVSGFVWLSSAQGAALLEAFQKGRASTFFSTAQLPAMEGFEYPGGLQAFFTECWTMLNTTGVMGCTKACEHQFEYKFNPSNPLCVPPEPELEEGLASFEDFLSLNTVEGKRASDWTKGDGFLAQPLPSKRRELKYCDLVERLERGGATAVDEWYPKLMLDDLLRRQPMLLRLFTDNHHSLPEMHRGKPLRGALCSLLCVTELALHAELAERVAKEEYKTLYEEMKTRQEEDGTIGYVSAIVERLIGKPADARHGWPNITHLKETIKALPGKVKIPTSAKRAVLIQLIALTWRDLPESERPRGRANTPAVPRAPPPRRQMEQELIKGADAPAVDASALAAAHAANDEVAAAIAATPSPLSDAVTDAEEAEEAEAEEATLRAEAEAAEALVETALAVVTDTCQICQRRVDVQRLRWDATRWSNVCKDDSACVPLADTGRKRARRQEGSYAQLAGKSK</sequence>
<evidence type="ECO:0000313" key="2">
    <source>
        <dbReference type="EMBL" id="CAE0548150.1"/>
    </source>
</evidence>
<name>A0A7S3S9G3_EMIHU</name>
<dbReference type="EMBL" id="HBIR01021856">
    <property type="protein sequence ID" value="CAE0548150.1"/>
    <property type="molecule type" value="Transcribed_RNA"/>
</dbReference>
<gene>
    <name evidence="2" type="ORF">EHUX00137_LOCUS16657</name>
</gene>
<organism evidence="2">
    <name type="scientific">Emiliania huxleyi</name>
    <name type="common">Coccolithophore</name>
    <name type="synonym">Pontosphaera huxleyi</name>
    <dbReference type="NCBI Taxonomy" id="2903"/>
    <lineage>
        <taxon>Eukaryota</taxon>
        <taxon>Haptista</taxon>
        <taxon>Haptophyta</taxon>
        <taxon>Prymnesiophyceae</taxon>
        <taxon>Isochrysidales</taxon>
        <taxon>Noelaerhabdaceae</taxon>
        <taxon>Emiliania</taxon>
    </lineage>
</organism>
<reference evidence="2" key="1">
    <citation type="submission" date="2021-01" db="EMBL/GenBank/DDBJ databases">
        <authorList>
            <person name="Corre E."/>
            <person name="Pelletier E."/>
            <person name="Niang G."/>
            <person name="Scheremetjew M."/>
            <person name="Finn R."/>
            <person name="Kale V."/>
            <person name="Holt S."/>
            <person name="Cochrane G."/>
            <person name="Meng A."/>
            <person name="Brown T."/>
            <person name="Cohen L."/>
        </authorList>
    </citation>
    <scope>NUCLEOTIDE SEQUENCE</scope>
    <source>
        <strain evidence="2">379</strain>
    </source>
</reference>
<protein>
    <submittedName>
        <fullName evidence="2">Uncharacterized protein</fullName>
    </submittedName>
</protein>
<feature type="region of interest" description="Disordered" evidence="1">
    <location>
        <begin position="998"/>
        <end position="1018"/>
    </location>
</feature>
<dbReference type="AlphaFoldDB" id="A0A7S3S9G3"/>
<evidence type="ECO:0000256" key="1">
    <source>
        <dbReference type="SAM" id="MobiDB-lite"/>
    </source>
</evidence>
<proteinExistence type="predicted"/>
<accession>A0A7S3S9G3</accession>